<dbReference type="GO" id="GO:0070497">
    <property type="term" value="F:6-carboxytetrahydropterin synthase activity"/>
    <property type="evidence" value="ECO:0007669"/>
    <property type="project" value="UniProtKB-EC"/>
</dbReference>
<keyword evidence="7" id="KW-0862">Zinc</keyword>
<dbReference type="UniPathway" id="UPA00391"/>
<dbReference type="InterPro" id="IPR007115">
    <property type="entry name" value="6-PTP_synth/QueD"/>
</dbReference>
<comment type="caution">
    <text evidence="11">The sequence shown here is derived from an EMBL/GenBank/DDBJ whole genome shotgun (WGS) entry which is preliminary data.</text>
</comment>
<evidence type="ECO:0000313" key="11">
    <source>
        <dbReference type="EMBL" id="MBB5061954.1"/>
    </source>
</evidence>
<evidence type="ECO:0000256" key="1">
    <source>
        <dbReference type="ARBA" id="ARBA00001947"/>
    </source>
</evidence>
<comment type="catalytic activity">
    <reaction evidence="10">
        <text>7,8-dihydroneopterin 3'-triphosphate + H2O = 6-carboxy-5,6,7,8-tetrahydropterin + triphosphate + acetaldehyde + 2 H(+)</text>
        <dbReference type="Rhea" id="RHEA:27966"/>
        <dbReference type="ChEBI" id="CHEBI:15343"/>
        <dbReference type="ChEBI" id="CHEBI:15377"/>
        <dbReference type="ChEBI" id="CHEBI:15378"/>
        <dbReference type="ChEBI" id="CHEBI:18036"/>
        <dbReference type="ChEBI" id="CHEBI:58462"/>
        <dbReference type="ChEBI" id="CHEBI:61032"/>
        <dbReference type="EC" id="4.1.2.50"/>
    </reaction>
</comment>
<protein>
    <recommendedName>
        <fullName evidence="5">6-carboxy-5,6,7,8-tetrahydropterin synthase</fullName>
        <ecNumber evidence="4">4.1.2.50</ecNumber>
    </recommendedName>
    <alternativeName>
        <fullName evidence="9">Queuosine biosynthesis protein QueD</fullName>
    </alternativeName>
</protein>
<gene>
    <name evidence="11" type="ORF">HDF15_000279</name>
</gene>
<comment type="similarity">
    <text evidence="3">Belongs to the PTPS family. QueD subfamily.</text>
</comment>
<evidence type="ECO:0000256" key="4">
    <source>
        <dbReference type="ARBA" id="ARBA00012982"/>
    </source>
</evidence>
<dbReference type="GO" id="GO:0006729">
    <property type="term" value="P:tetrahydrobiopterin biosynthetic process"/>
    <property type="evidence" value="ECO:0007669"/>
    <property type="project" value="InterPro"/>
</dbReference>
<keyword evidence="8 11" id="KW-0456">Lyase</keyword>
<dbReference type="AlphaFoldDB" id="A0A7W8E7Z9"/>
<evidence type="ECO:0000256" key="5">
    <source>
        <dbReference type="ARBA" id="ARBA00018141"/>
    </source>
</evidence>
<dbReference type="GO" id="GO:0046872">
    <property type="term" value="F:metal ion binding"/>
    <property type="evidence" value="ECO:0007669"/>
    <property type="project" value="UniProtKB-KW"/>
</dbReference>
<dbReference type="Gene3D" id="3.30.479.10">
    <property type="entry name" value="6-pyruvoyl tetrahydropterin synthase/QueD"/>
    <property type="match status" value="1"/>
</dbReference>
<dbReference type="SUPFAM" id="SSF55620">
    <property type="entry name" value="Tetrahydrobiopterin biosynthesis enzymes-like"/>
    <property type="match status" value="1"/>
</dbReference>
<dbReference type="RefSeq" id="WP_184252476.1">
    <property type="nucleotide sequence ID" value="NZ_JACHIO010000001.1"/>
</dbReference>
<sequence>MNGPIAHLSRRYRFSASHRLHVDAISPERNREMFGKCNNPFGHGHNYIAQVTFSGPVDVATGMVTNLADLDSFAQRELLDHFDHANLNSLEFFRDRVPSTENVCVELWRIFAEYPYAKLERVRVEETGNNSFDYFGEGAKIQHEE</sequence>
<evidence type="ECO:0000256" key="10">
    <source>
        <dbReference type="ARBA" id="ARBA00048807"/>
    </source>
</evidence>
<dbReference type="Pfam" id="PF01242">
    <property type="entry name" value="PTPS"/>
    <property type="match status" value="1"/>
</dbReference>
<proteinExistence type="inferred from homology"/>
<dbReference type="PANTHER" id="PTHR12589:SF7">
    <property type="entry name" value="6-PYRUVOYL TETRAHYDROBIOPTERIN SYNTHASE"/>
    <property type="match status" value="1"/>
</dbReference>
<reference evidence="11 12" key="1">
    <citation type="submission" date="2020-08" db="EMBL/GenBank/DDBJ databases">
        <title>Genomic Encyclopedia of Type Strains, Phase IV (KMG-V): Genome sequencing to study the core and pangenomes of soil and plant-associated prokaryotes.</title>
        <authorList>
            <person name="Whitman W."/>
        </authorList>
    </citation>
    <scope>NUCLEOTIDE SEQUENCE [LARGE SCALE GENOMIC DNA]</scope>
    <source>
        <strain evidence="11 12">X5P3</strain>
    </source>
</reference>
<comment type="cofactor">
    <cofactor evidence="1">
        <name>Zn(2+)</name>
        <dbReference type="ChEBI" id="CHEBI:29105"/>
    </cofactor>
</comment>
<dbReference type="FunFam" id="3.30.479.10:FF:000003">
    <property type="entry name" value="6-pyruvoyl tetrahydrobiopterin synthase"/>
    <property type="match status" value="1"/>
</dbReference>
<name>A0A7W8E7Z9_9BACT</name>
<keyword evidence="6" id="KW-0479">Metal-binding</keyword>
<accession>A0A7W8E7Z9</accession>
<dbReference type="Proteomes" id="UP000584867">
    <property type="component" value="Unassembled WGS sequence"/>
</dbReference>
<evidence type="ECO:0000313" key="12">
    <source>
        <dbReference type="Proteomes" id="UP000584867"/>
    </source>
</evidence>
<dbReference type="InterPro" id="IPR038418">
    <property type="entry name" value="6-PTP_synth/QueD_sf"/>
</dbReference>
<comment type="pathway">
    <text evidence="2">Purine metabolism; 7-cyano-7-deazaguanine biosynthesis.</text>
</comment>
<evidence type="ECO:0000256" key="2">
    <source>
        <dbReference type="ARBA" id="ARBA00005061"/>
    </source>
</evidence>
<evidence type="ECO:0000256" key="7">
    <source>
        <dbReference type="ARBA" id="ARBA00022833"/>
    </source>
</evidence>
<evidence type="ECO:0000256" key="6">
    <source>
        <dbReference type="ARBA" id="ARBA00022723"/>
    </source>
</evidence>
<dbReference type="EC" id="4.1.2.50" evidence="4"/>
<evidence type="ECO:0000256" key="3">
    <source>
        <dbReference type="ARBA" id="ARBA00008900"/>
    </source>
</evidence>
<evidence type="ECO:0000256" key="9">
    <source>
        <dbReference type="ARBA" id="ARBA00031449"/>
    </source>
</evidence>
<dbReference type="InterPro" id="IPR022470">
    <property type="entry name" value="PTPS_Cys_AS"/>
</dbReference>
<organism evidence="11 12">
    <name type="scientific">Granulicella mallensis</name>
    <dbReference type="NCBI Taxonomy" id="940614"/>
    <lineage>
        <taxon>Bacteria</taxon>
        <taxon>Pseudomonadati</taxon>
        <taxon>Acidobacteriota</taxon>
        <taxon>Terriglobia</taxon>
        <taxon>Terriglobales</taxon>
        <taxon>Acidobacteriaceae</taxon>
        <taxon>Granulicella</taxon>
    </lineage>
</organism>
<dbReference type="EMBL" id="JACHIO010000001">
    <property type="protein sequence ID" value="MBB5061954.1"/>
    <property type="molecule type" value="Genomic_DNA"/>
</dbReference>
<evidence type="ECO:0000256" key="8">
    <source>
        <dbReference type="ARBA" id="ARBA00023239"/>
    </source>
</evidence>
<dbReference type="PANTHER" id="PTHR12589">
    <property type="entry name" value="PYRUVOYL TETRAHYDROBIOPTERIN SYNTHASE"/>
    <property type="match status" value="1"/>
</dbReference>
<dbReference type="GO" id="GO:0003874">
    <property type="term" value="F:6-pyruvoyltetrahydropterin synthase activity"/>
    <property type="evidence" value="ECO:0007669"/>
    <property type="project" value="InterPro"/>
</dbReference>
<dbReference type="PROSITE" id="PS00987">
    <property type="entry name" value="PTPS_1"/>
    <property type="match status" value="1"/>
</dbReference>